<dbReference type="InterPro" id="IPR002220">
    <property type="entry name" value="DapA-like"/>
</dbReference>
<dbReference type="InterPro" id="IPR020624">
    <property type="entry name" value="Schiff_base-form_aldolases_CS"/>
</dbReference>
<proteinExistence type="inferred from homology"/>
<evidence type="ECO:0000256" key="6">
    <source>
        <dbReference type="PIRSR" id="PIRSR001365-2"/>
    </source>
</evidence>
<dbReference type="PROSITE" id="PS00665">
    <property type="entry name" value="DHDPS_1"/>
    <property type="match status" value="1"/>
</dbReference>
<dbReference type="InterPro" id="IPR020625">
    <property type="entry name" value="Schiff_base-form_aldolases_AS"/>
</dbReference>
<dbReference type="EMBL" id="BMPI01000019">
    <property type="protein sequence ID" value="GGM35995.1"/>
    <property type="molecule type" value="Genomic_DNA"/>
</dbReference>
<feature type="active site" description="Proton donor/acceptor" evidence="5">
    <location>
        <position position="130"/>
    </location>
</feature>
<organism evidence="7 8">
    <name type="scientific">Dactylosporangium sucinum</name>
    <dbReference type="NCBI Taxonomy" id="1424081"/>
    <lineage>
        <taxon>Bacteria</taxon>
        <taxon>Bacillati</taxon>
        <taxon>Actinomycetota</taxon>
        <taxon>Actinomycetes</taxon>
        <taxon>Micromonosporales</taxon>
        <taxon>Micromonosporaceae</taxon>
        <taxon>Dactylosporangium</taxon>
    </lineage>
</organism>
<dbReference type="Proteomes" id="UP000642070">
    <property type="component" value="Unassembled WGS sequence"/>
</dbReference>
<evidence type="ECO:0000256" key="2">
    <source>
        <dbReference type="ARBA" id="ARBA00023239"/>
    </source>
</evidence>
<accession>A0A917TSF9</accession>
<evidence type="ECO:0000313" key="8">
    <source>
        <dbReference type="Proteomes" id="UP000642070"/>
    </source>
</evidence>
<evidence type="ECO:0000256" key="5">
    <source>
        <dbReference type="PIRSR" id="PIRSR001365-1"/>
    </source>
</evidence>
<evidence type="ECO:0000256" key="3">
    <source>
        <dbReference type="ARBA" id="ARBA00023270"/>
    </source>
</evidence>
<dbReference type="AlphaFoldDB" id="A0A917TSF9"/>
<feature type="binding site" evidence="6">
    <location>
        <position position="202"/>
    </location>
    <ligand>
        <name>pyruvate</name>
        <dbReference type="ChEBI" id="CHEBI:15361"/>
    </ligand>
</feature>
<feature type="active site" description="Schiff-base intermediate with substrate" evidence="5">
    <location>
        <position position="158"/>
    </location>
</feature>
<dbReference type="PIRSF" id="PIRSF001365">
    <property type="entry name" value="DHDPS"/>
    <property type="match status" value="1"/>
</dbReference>
<dbReference type="PANTHER" id="PTHR12128:SF66">
    <property type="entry name" value="4-HYDROXY-2-OXOGLUTARATE ALDOLASE, MITOCHONDRIAL"/>
    <property type="match status" value="1"/>
</dbReference>
<dbReference type="Pfam" id="PF00701">
    <property type="entry name" value="DHDPS"/>
    <property type="match status" value="1"/>
</dbReference>
<dbReference type="PROSITE" id="PS00666">
    <property type="entry name" value="DHDPS_2"/>
    <property type="match status" value="1"/>
</dbReference>
<dbReference type="SMART" id="SM01130">
    <property type="entry name" value="DHDPS"/>
    <property type="match status" value="1"/>
</dbReference>
<dbReference type="GO" id="GO:0008840">
    <property type="term" value="F:4-hydroxy-tetrahydrodipicolinate synthase activity"/>
    <property type="evidence" value="ECO:0007669"/>
    <property type="project" value="TreeGrafter"/>
</dbReference>
<comment type="caution">
    <text evidence="7">The sequence shown here is derived from an EMBL/GenBank/DDBJ whole genome shotgun (WGS) entry which is preliminary data.</text>
</comment>
<dbReference type="CDD" id="cd00408">
    <property type="entry name" value="DHDPS-like"/>
    <property type="match status" value="1"/>
</dbReference>
<dbReference type="Gene3D" id="3.20.20.70">
    <property type="entry name" value="Aldolase class I"/>
    <property type="match status" value="1"/>
</dbReference>
<dbReference type="PANTHER" id="PTHR12128">
    <property type="entry name" value="DIHYDRODIPICOLINATE SYNTHASE"/>
    <property type="match status" value="1"/>
</dbReference>
<dbReference type="RefSeq" id="WP_190251571.1">
    <property type="nucleotide sequence ID" value="NZ_BMPI01000019.1"/>
</dbReference>
<keyword evidence="3" id="KW-0704">Schiff base</keyword>
<dbReference type="SUPFAM" id="SSF51569">
    <property type="entry name" value="Aldolase"/>
    <property type="match status" value="1"/>
</dbReference>
<dbReference type="PRINTS" id="PR00146">
    <property type="entry name" value="DHPICSNTHASE"/>
</dbReference>
<keyword evidence="8" id="KW-1185">Reference proteome</keyword>
<reference evidence="7" key="2">
    <citation type="submission" date="2020-09" db="EMBL/GenBank/DDBJ databases">
        <authorList>
            <person name="Sun Q."/>
            <person name="Ohkuma M."/>
        </authorList>
    </citation>
    <scope>NUCLEOTIDE SEQUENCE</scope>
    <source>
        <strain evidence="7">JCM 19831</strain>
    </source>
</reference>
<gene>
    <name evidence="7" type="ORF">GCM10007977_041800</name>
</gene>
<name>A0A917TSF9_9ACTN</name>
<evidence type="ECO:0000313" key="7">
    <source>
        <dbReference type="EMBL" id="GGM35995.1"/>
    </source>
</evidence>
<evidence type="ECO:0000256" key="1">
    <source>
        <dbReference type="ARBA" id="ARBA00007592"/>
    </source>
</evidence>
<protein>
    <submittedName>
        <fullName evidence="7">Dihydrodipicolinate synthase family protein</fullName>
    </submittedName>
</protein>
<feature type="binding site" evidence="6">
    <location>
        <position position="44"/>
    </location>
    <ligand>
        <name>pyruvate</name>
        <dbReference type="ChEBI" id="CHEBI:15361"/>
    </ligand>
</feature>
<sequence length="298" mass="30554">MTEVVPPLITPLTDRGTVDRPSLTRLVRHVVSEGAGGVLVLGSTGEGGHLLPDEQEAVVATAAAATDRDVMAGVAALNTRQAAQLAARFAAAGARSLLVPPPSMFPLSQTELARHFAAVAEAGGVPTIAYHVPSRVPTPVGAALLAELVAKGILAGVKDSSGDLGGHRAAVLATGRSPAVRLLTGSETCIDAALQIGFTGAVPGLSNVFTALHRALADAADAGDWPAARDVQDRLTRLHRIYEGPHGEGSFTAGAIGALKAALVELGVIETATLSEPFTPLGEDAVRHVRDVLREDRQ</sequence>
<keyword evidence="2 4" id="KW-0456">Lyase</keyword>
<comment type="similarity">
    <text evidence="1 4">Belongs to the DapA family.</text>
</comment>
<evidence type="ECO:0000256" key="4">
    <source>
        <dbReference type="PIRNR" id="PIRNR001365"/>
    </source>
</evidence>
<dbReference type="GO" id="GO:0044281">
    <property type="term" value="P:small molecule metabolic process"/>
    <property type="evidence" value="ECO:0007669"/>
    <property type="project" value="UniProtKB-ARBA"/>
</dbReference>
<reference evidence="7" key="1">
    <citation type="journal article" date="2014" name="Int. J. Syst. Evol. Microbiol.">
        <title>Complete genome sequence of Corynebacterium casei LMG S-19264T (=DSM 44701T), isolated from a smear-ripened cheese.</title>
        <authorList>
            <consortium name="US DOE Joint Genome Institute (JGI-PGF)"/>
            <person name="Walter F."/>
            <person name="Albersmeier A."/>
            <person name="Kalinowski J."/>
            <person name="Ruckert C."/>
        </authorList>
    </citation>
    <scope>NUCLEOTIDE SEQUENCE</scope>
    <source>
        <strain evidence="7">JCM 19831</strain>
    </source>
</reference>
<dbReference type="InterPro" id="IPR013785">
    <property type="entry name" value="Aldolase_TIM"/>
</dbReference>